<reference evidence="1 2" key="1">
    <citation type="journal article" date="2016" name="Nat. Biotechnol.">
        <title>Measurement of bacterial replication rates in microbial communities.</title>
        <authorList>
            <person name="Brown C.T."/>
            <person name="Olm M.R."/>
            <person name="Thomas B.C."/>
            <person name="Banfield J.F."/>
        </authorList>
    </citation>
    <scope>NUCLEOTIDE SEQUENCE [LARGE SCALE GENOMIC DNA]</scope>
    <source>
        <strain evidence="1">CAG:67_53_122</strain>
    </source>
</reference>
<accession>A0A1Q6F2J5</accession>
<gene>
    <name evidence="1" type="ORF">BHV66_10315</name>
</gene>
<proteinExistence type="predicted"/>
<comment type="caution">
    <text evidence="1">The sequence shown here is derived from an EMBL/GenBank/DDBJ whole genome shotgun (WGS) entry which is preliminary data.</text>
</comment>
<dbReference type="EMBL" id="MNQH01000046">
    <property type="protein sequence ID" value="OKY93077.1"/>
    <property type="molecule type" value="Genomic_DNA"/>
</dbReference>
<dbReference type="STRING" id="28117.BHV66_10315"/>
<sequence length="169" mass="19643">MKNRGKEQAENKPIFSTPNRLAKECVQVFYILQAEEIGAYGRPRLEFIIFFIMILDIYKKKANIAFFEEAVENGYRMSIALEYDGNYYYRVRVHEADATVMFLMYLNAEVYATVQRMLGCQTILSVATGRFNLSHANSLVAFRGMSPLKMRMFHVLNLFYKNVSPAYAR</sequence>
<name>A0A1Q6F2J5_9BACT</name>
<organism evidence="1 2">
    <name type="scientific">Alistipes putredinis</name>
    <dbReference type="NCBI Taxonomy" id="28117"/>
    <lineage>
        <taxon>Bacteria</taxon>
        <taxon>Pseudomonadati</taxon>
        <taxon>Bacteroidota</taxon>
        <taxon>Bacteroidia</taxon>
        <taxon>Bacteroidales</taxon>
        <taxon>Rikenellaceae</taxon>
        <taxon>Alistipes</taxon>
    </lineage>
</organism>
<dbReference type="Proteomes" id="UP000187417">
    <property type="component" value="Unassembled WGS sequence"/>
</dbReference>
<protein>
    <submittedName>
        <fullName evidence="1">Uncharacterized protein</fullName>
    </submittedName>
</protein>
<evidence type="ECO:0000313" key="2">
    <source>
        <dbReference type="Proteomes" id="UP000187417"/>
    </source>
</evidence>
<dbReference type="RefSeq" id="WP_418190546.1">
    <property type="nucleotide sequence ID" value="NZ_DBFCSQ010000132.1"/>
</dbReference>
<evidence type="ECO:0000313" key="1">
    <source>
        <dbReference type="EMBL" id="OKY93077.1"/>
    </source>
</evidence>
<dbReference type="AlphaFoldDB" id="A0A1Q6F2J5"/>